<evidence type="ECO:0000313" key="1">
    <source>
        <dbReference type="EMBL" id="CAB4870002.1"/>
    </source>
</evidence>
<sequence>MEGSSTPSPSAAELRELLGTLTDLGNAAAVLGWDRETMMPPEGASYRGEVLATLEQLAHSRLADPRIAELTAALAAEAHPDTIDAAIARVVARDHERAVRIPLELTAEIERASAAAIPAWAAARESDDFAAFRPHLERQVELRRQLAACFPEAAHPYDALLQPYEPGATTAAIRSVFGRLREGLVPLAREIAERPEPEPLPGGLAEAGQRTLALEVAHSFGFDERSWRLDDSRHPFSQSAGPHDQRVTARWDEADLGGLFAVMHEVGHSLYEEGVDPELARTTLGSGVSMGIHESQSRLWENQVGRSRAFWSYWLGRAAELLPPLQGIGLEDFLRRSNIVRPSLIRVEADEVTYALHVILRFEIEVALIEGTLAVADLPEAWAQLMQELLGVTVPDDRSGCLQDVHWAFGEFGYFPTYAIGNIVSAQLWRALRRAQPDVDAAIARGDCEPVRDWLREHVHRFGRRLDPPELLLQATGEKLDPTPLLEDLRAKYSELYGLA</sequence>
<accession>A0A6J7DG48</accession>
<dbReference type="PRINTS" id="PR00998">
    <property type="entry name" value="CRBOXYPTASET"/>
</dbReference>
<dbReference type="Pfam" id="PF02074">
    <property type="entry name" value="Peptidase_M32"/>
    <property type="match status" value="1"/>
</dbReference>
<dbReference type="Gene3D" id="1.10.1370.30">
    <property type="match status" value="1"/>
</dbReference>
<dbReference type="InterPro" id="IPR001333">
    <property type="entry name" value="Peptidase_M32_Taq"/>
</dbReference>
<gene>
    <name evidence="1" type="ORF">UFOPK3423_00687</name>
</gene>
<dbReference type="EMBL" id="CAFBLQ010000057">
    <property type="protein sequence ID" value="CAB4870002.1"/>
    <property type="molecule type" value="Genomic_DNA"/>
</dbReference>
<dbReference type="PROSITE" id="PS52034">
    <property type="entry name" value="PEPTIDASE_M32"/>
    <property type="match status" value="1"/>
</dbReference>
<proteinExistence type="predicted"/>
<protein>
    <submittedName>
        <fullName evidence="1">Unannotated protein</fullName>
    </submittedName>
</protein>
<dbReference type="PIRSF" id="PIRSF006615">
    <property type="entry name" value="Zn_crbxpep_Taq"/>
    <property type="match status" value="1"/>
</dbReference>
<dbReference type="PANTHER" id="PTHR34217">
    <property type="entry name" value="METAL-DEPENDENT CARBOXYPEPTIDASE"/>
    <property type="match status" value="1"/>
</dbReference>
<organism evidence="1">
    <name type="scientific">freshwater metagenome</name>
    <dbReference type="NCBI Taxonomy" id="449393"/>
    <lineage>
        <taxon>unclassified sequences</taxon>
        <taxon>metagenomes</taxon>
        <taxon>ecological metagenomes</taxon>
    </lineage>
</organism>
<dbReference type="CDD" id="cd06460">
    <property type="entry name" value="M32_Taq"/>
    <property type="match status" value="1"/>
</dbReference>
<reference evidence="1" key="1">
    <citation type="submission" date="2020-05" db="EMBL/GenBank/DDBJ databases">
        <authorList>
            <person name="Chiriac C."/>
            <person name="Salcher M."/>
            <person name="Ghai R."/>
            <person name="Kavagutti S V."/>
        </authorList>
    </citation>
    <scope>NUCLEOTIDE SEQUENCE</scope>
</reference>
<dbReference type="SUPFAM" id="SSF55486">
    <property type="entry name" value="Metalloproteases ('zincins'), catalytic domain"/>
    <property type="match status" value="1"/>
</dbReference>
<name>A0A6J7DG48_9ZZZZ</name>
<dbReference type="GO" id="GO:0004181">
    <property type="term" value="F:metallocarboxypeptidase activity"/>
    <property type="evidence" value="ECO:0007669"/>
    <property type="project" value="InterPro"/>
</dbReference>
<dbReference type="GO" id="GO:0006508">
    <property type="term" value="P:proteolysis"/>
    <property type="evidence" value="ECO:0007669"/>
    <property type="project" value="InterPro"/>
</dbReference>
<dbReference type="PANTHER" id="PTHR34217:SF1">
    <property type="entry name" value="CARBOXYPEPTIDASE 1"/>
    <property type="match status" value="1"/>
</dbReference>
<dbReference type="AlphaFoldDB" id="A0A6J7DG48"/>